<gene>
    <name evidence="14" type="ORF">LZC94_35050</name>
</gene>
<dbReference type="SUPFAM" id="SSF158472">
    <property type="entry name" value="HAMP domain-like"/>
    <property type="match status" value="1"/>
</dbReference>
<evidence type="ECO:0000256" key="4">
    <source>
        <dbReference type="ARBA" id="ARBA00022475"/>
    </source>
</evidence>
<organism evidence="14 15">
    <name type="scientific">Pendulispora albinea</name>
    <dbReference type="NCBI Taxonomy" id="2741071"/>
    <lineage>
        <taxon>Bacteria</taxon>
        <taxon>Pseudomonadati</taxon>
        <taxon>Myxococcota</taxon>
        <taxon>Myxococcia</taxon>
        <taxon>Myxococcales</taxon>
        <taxon>Sorangiineae</taxon>
        <taxon>Pendulisporaceae</taxon>
        <taxon>Pendulispora</taxon>
    </lineage>
</organism>
<dbReference type="SMART" id="SM00388">
    <property type="entry name" value="HisKA"/>
    <property type="match status" value="1"/>
</dbReference>
<dbReference type="InterPro" id="IPR050980">
    <property type="entry name" value="2C_sensor_his_kinase"/>
</dbReference>
<dbReference type="Pfam" id="PF02518">
    <property type="entry name" value="HATPase_c"/>
    <property type="match status" value="1"/>
</dbReference>
<evidence type="ECO:0000256" key="11">
    <source>
        <dbReference type="SAM" id="Phobius"/>
    </source>
</evidence>
<comment type="subcellular location">
    <subcellularLocation>
        <location evidence="2">Cell membrane</location>
        <topology evidence="2">Multi-pass membrane protein</topology>
    </subcellularLocation>
</comment>
<evidence type="ECO:0000256" key="5">
    <source>
        <dbReference type="ARBA" id="ARBA00022553"/>
    </source>
</evidence>
<dbReference type="Pfam" id="PF00672">
    <property type="entry name" value="HAMP"/>
    <property type="match status" value="1"/>
</dbReference>
<comment type="catalytic activity">
    <reaction evidence="1">
        <text>ATP + protein L-histidine = ADP + protein N-phospho-L-histidine.</text>
        <dbReference type="EC" id="2.7.13.3"/>
    </reaction>
</comment>
<evidence type="ECO:0000256" key="1">
    <source>
        <dbReference type="ARBA" id="ARBA00000085"/>
    </source>
</evidence>
<dbReference type="CDD" id="cd06225">
    <property type="entry name" value="HAMP"/>
    <property type="match status" value="1"/>
</dbReference>
<keyword evidence="6" id="KW-0808">Transferase</keyword>
<evidence type="ECO:0000256" key="9">
    <source>
        <dbReference type="ARBA" id="ARBA00022840"/>
    </source>
</evidence>
<dbReference type="InterPro" id="IPR004358">
    <property type="entry name" value="Sig_transdc_His_kin-like_C"/>
</dbReference>
<reference evidence="14 15" key="1">
    <citation type="submission" date="2021-12" db="EMBL/GenBank/DDBJ databases">
        <title>Discovery of the Pendulisporaceae a myxobacterial family with distinct sporulation behavior and unique specialized metabolism.</title>
        <authorList>
            <person name="Garcia R."/>
            <person name="Popoff A."/>
            <person name="Bader C.D."/>
            <person name="Loehr J."/>
            <person name="Walesch S."/>
            <person name="Walt C."/>
            <person name="Boldt J."/>
            <person name="Bunk B."/>
            <person name="Haeckl F.J.F.P.J."/>
            <person name="Gunesch A.P."/>
            <person name="Birkelbach J."/>
            <person name="Nuebel U."/>
            <person name="Pietschmann T."/>
            <person name="Bach T."/>
            <person name="Mueller R."/>
        </authorList>
    </citation>
    <scope>NUCLEOTIDE SEQUENCE [LARGE SCALE GENOMIC DNA]</scope>
    <source>
        <strain evidence="14 15">MSr11954</strain>
    </source>
</reference>
<feature type="domain" description="Histidine kinase" evidence="12">
    <location>
        <begin position="235"/>
        <end position="464"/>
    </location>
</feature>
<evidence type="ECO:0000313" key="15">
    <source>
        <dbReference type="Proteomes" id="UP001370348"/>
    </source>
</evidence>
<evidence type="ECO:0000256" key="7">
    <source>
        <dbReference type="ARBA" id="ARBA00022741"/>
    </source>
</evidence>
<feature type="domain" description="HAMP" evidence="13">
    <location>
        <begin position="173"/>
        <end position="227"/>
    </location>
</feature>
<dbReference type="PANTHER" id="PTHR44936:SF10">
    <property type="entry name" value="SENSOR PROTEIN RSTB"/>
    <property type="match status" value="1"/>
</dbReference>
<dbReference type="InterPro" id="IPR036890">
    <property type="entry name" value="HATPase_C_sf"/>
</dbReference>
<sequence>MRRHHRRRWPPFDPNFLGLRHPFHRVKFQFLLQRRIFLWFGATIVISAIVVGYCVHVFGGDEGWGADGNRARKFLGHRYAEVWNDPEARTKLTQATSRDLGLHVELRDSAGNVLDGSGKMCKHPFNAPVLDESNHALGTVTLCGDFHAFGKSALGPLFVGLFILWAASGIIARRLARPIYQIALVADDIGRGQLSSRVRIPLHHRGEMGLLAEALYDMAVRIEKQLADQRALLATVSHEIRTPLARMRLLIEFARGAACSAGPTSDVSSPPPAPSPSSSPASSSATKSPLEELDREIVAIDALVSDLLAGSRIDFAAIKPVTMDATEVAKEAIERTGVAPEKLVVDVPHLQFRGDPTLVARAVTNLLENADRHAGGVTMFHVHQDGNLVAFDVEDDGPGFAPGEESQAFEPFYKNPRSSAASARSSGLGLALVKRIAEAHGGRAFAENRAQGGARVGVRFRMVGR</sequence>
<dbReference type="PROSITE" id="PS50109">
    <property type="entry name" value="HIS_KIN"/>
    <property type="match status" value="1"/>
</dbReference>
<keyword evidence="15" id="KW-1185">Reference proteome</keyword>
<evidence type="ECO:0000259" key="13">
    <source>
        <dbReference type="PROSITE" id="PS50885"/>
    </source>
</evidence>
<dbReference type="PROSITE" id="PS50885">
    <property type="entry name" value="HAMP"/>
    <property type="match status" value="1"/>
</dbReference>
<evidence type="ECO:0000256" key="6">
    <source>
        <dbReference type="ARBA" id="ARBA00022679"/>
    </source>
</evidence>
<dbReference type="PRINTS" id="PR00344">
    <property type="entry name" value="BCTRLSENSOR"/>
</dbReference>
<dbReference type="RefSeq" id="WP_394822676.1">
    <property type="nucleotide sequence ID" value="NZ_CP089984.1"/>
</dbReference>
<dbReference type="SMART" id="SM00304">
    <property type="entry name" value="HAMP"/>
    <property type="match status" value="1"/>
</dbReference>
<dbReference type="EC" id="2.7.13.3" evidence="3"/>
<evidence type="ECO:0000313" key="14">
    <source>
        <dbReference type="EMBL" id="WXB13057.1"/>
    </source>
</evidence>
<dbReference type="InterPro" id="IPR003594">
    <property type="entry name" value="HATPase_dom"/>
</dbReference>
<dbReference type="InterPro" id="IPR005467">
    <property type="entry name" value="His_kinase_dom"/>
</dbReference>
<evidence type="ECO:0000259" key="12">
    <source>
        <dbReference type="PROSITE" id="PS50109"/>
    </source>
</evidence>
<keyword evidence="11" id="KW-0812">Transmembrane</keyword>
<dbReference type="CDD" id="cd00075">
    <property type="entry name" value="HATPase"/>
    <property type="match status" value="1"/>
</dbReference>
<dbReference type="PANTHER" id="PTHR44936">
    <property type="entry name" value="SENSOR PROTEIN CREC"/>
    <property type="match status" value="1"/>
</dbReference>
<dbReference type="SMART" id="SM00387">
    <property type="entry name" value="HATPase_c"/>
    <property type="match status" value="1"/>
</dbReference>
<dbReference type="EMBL" id="CP089984">
    <property type="protein sequence ID" value="WXB13057.1"/>
    <property type="molecule type" value="Genomic_DNA"/>
</dbReference>
<keyword evidence="11" id="KW-1133">Transmembrane helix</keyword>
<dbReference type="SUPFAM" id="SSF55874">
    <property type="entry name" value="ATPase domain of HSP90 chaperone/DNA topoisomerase II/histidine kinase"/>
    <property type="match status" value="1"/>
</dbReference>
<accession>A0ABZ2LQ65</accession>
<keyword evidence="11" id="KW-0472">Membrane</keyword>
<keyword evidence="5" id="KW-0597">Phosphoprotein</keyword>
<evidence type="ECO:0000256" key="2">
    <source>
        <dbReference type="ARBA" id="ARBA00004651"/>
    </source>
</evidence>
<keyword evidence="4" id="KW-1003">Cell membrane</keyword>
<dbReference type="Gene3D" id="6.10.340.10">
    <property type="match status" value="1"/>
</dbReference>
<evidence type="ECO:0000256" key="8">
    <source>
        <dbReference type="ARBA" id="ARBA00022777"/>
    </source>
</evidence>
<dbReference type="GO" id="GO:0016301">
    <property type="term" value="F:kinase activity"/>
    <property type="evidence" value="ECO:0007669"/>
    <property type="project" value="UniProtKB-KW"/>
</dbReference>
<keyword evidence="8 14" id="KW-0418">Kinase</keyword>
<dbReference type="SUPFAM" id="SSF47384">
    <property type="entry name" value="Homodimeric domain of signal transducing histidine kinase"/>
    <property type="match status" value="1"/>
</dbReference>
<dbReference type="Pfam" id="PF00512">
    <property type="entry name" value="HisKA"/>
    <property type="match status" value="1"/>
</dbReference>
<dbReference type="CDD" id="cd00082">
    <property type="entry name" value="HisKA"/>
    <property type="match status" value="1"/>
</dbReference>
<keyword evidence="9" id="KW-0067">ATP-binding</keyword>
<dbReference type="InterPro" id="IPR036097">
    <property type="entry name" value="HisK_dim/P_sf"/>
</dbReference>
<dbReference type="InterPro" id="IPR003661">
    <property type="entry name" value="HisK_dim/P_dom"/>
</dbReference>
<keyword evidence="7" id="KW-0547">Nucleotide-binding</keyword>
<dbReference type="Gene3D" id="1.10.287.130">
    <property type="match status" value="1"/>
</dbReference>
<feature type="transmembrane region" description="Helical" evidence="11">
    <location>
        <begin position="153"/>
        <end position="172"/>
    </location>
</feature>
<dbReference type="Proteomes" id="UP001370348">
    <property type="component" value="Chromosome"/>
</dbReference>
<dbReference type="Gene3D" id="3.30.565.10">
    <property type="entry name" value="Histidine kinase-like ATPase, C-terminal domain"/>
    <property type="match status" value="1"/>
</dbReference>
<evidence type="ECO:0000256" key="10">
    <source>
        <dbReference type="SAM" id="MobiDB-lite"/>
    </source>
</evidence>
<feature type="region of interest" description="Disordered" evidence="10">
    <location>
        <begin position="261"/>
        <end position="288"/>
    </location>
</feature>
<name>A0ABZ2LQ65_9BACT</name>
<evidence type="ECO:0000256" key="3">
    <source>
        <dbReference type="ARBA" id="ARBA00012438"/>
    </source>
</evidence>
<feature type="transmembrane region" description="Helical" evidence="11">
    <location>
        <begin position="36"/>
        <end position="58"/>
    </location>
</feature>
<proteinExistence type="predicted"/>
<protein>
    <recommendedName>
        <fullName evidence="3">histidine kinase</fullName>
        <ecNumber evidence="3">2.7.13.3</ecNumber>
    </recommendedName>
</protein>
<dbReference type="InterPro" id="IPR003660">
    <property type="entry name" value="HAMP_dom"/>
</dbReference>